<reference evidence="1" key="1">
    <citation type="submission" date="2021-06" db="EMBL/GenBank/DDBJ databases">
        <authorList>
            <person name="Kallberg Y."/>
            <person name="Tangrot J."/>
            <person name="Rosling A."/>
        </authorList>
    </citation>
    <scope>NUCLEOTIDE SEQUENCE</scope>
    <source>
        <strain evidence="1">CL551</strain>
    </source>
</reference>
<dbReference type="Proteomes" id="UP000789342">
    <property type="component" value="Unassembled WGS sequence"/>
</dbReference>
<evidence type="ECO:0000313" key="1">
    <source>
        <dbReference type="EMBL" id="CAG8761358.1"/>
    </source>
</evidence>
<proteinExistence type="predicted"/>
<comment type="caution">
    <text evidence="1">The sequence shown here is derived from an EMBL/GenBank/DDBJ whole genome shotgun (WGS) entry which is preliminary data.</text>
</comment>
<dbReference type="AlphaFoldDB" id="A0A9N9J2V6"/>
<evidence type="ECO:0000313" key="2">
    <source>
        <dbReference type="Proteomes" id="UP000789342"/>
    </source>
</evidence>
<feature type="non-terminal residue" evidence="1">
    <location>
        <position position="170"/>
    </location>
</feature>
<keyword evidence="2" id="KW-1185">Reference proteome</keyword>
<protein>
    <submittedName>
        <fullName evidence="1">778_t:CDS:1</fullName>
    </submittedName>
</protein>
<name>A0A9N9J2V6_9GLOM</name>
<organism evidence="1 2">
    <name type="scientific">Acaulospora morrowiae</name>
    <dbReference type="NCBI Taxonomy" id="94023"/>
    <lineage>
        <taxon>Eukaryota</taxon>
        <taxon>Fungi</taxon>
        <taxon>Fungi incertae sedis</taxon>
        <taxon>Mucoromycota</taxon>
        <taxon>Glomeromycotina</taxon>
        <taxon>Glomeromycetes</taxon>
        <taxon>Diversisporales</taxon>
        <taxon>Acaulosporaceae</taxon>
        <taxon>Acaulospora</taxon>
    </lineage>
</organism>
<sequence>AYSRRENREAQERFNATLPENTPAVIPEIIEMTSEHNLQLSNSSNTIDKIDLSSTEDVARSKILSKKLKPPPKGIFVPTHNKANSTDTINTMSAQQANPRLSINNSIKNNYPYSPLYTLSVPGSPITTLPVISRTSSSSPHNEGYENFVCKNVPEHRDSGISLASPVRKS</sequence>
<feature type="non-terminal residue" evidence="1">
    <location>
        <position position="1"/>
    </location>
</feature>
<dbReference type="EMBL" id="CAJVPV010041013">
    <property type="protein sequence ID" value="CAG8761358.1"/>
    <property type="molecule type" value="Genomic_DNA"/>
</dbReference>
<accession>A0A9N9J2V6</accession>
<gene>
    <name evidence="1" type="ORF">AMORRO_LOCUS15949</name>
</gene>